<dbReference type="Proteomes" id="UP000800093">
    <property type="component" value="Unassembled WGS sequence"/>
</dbReference>
<comment type="similarity">
    <text evidence="1 7">Belongs to the DNA photolyase class-1 family.</text>
</comment>
<dbReference type="GO" id="GO:0003684">
    <property type="term" value="F:damaged DNA binding"/>
    <property type="evidence" value="ECO:0007669"/>
    <property type="project" value="TreeGrafter"/>
</dbReference>
<keyword evidence="2 5" id="KW-0285">Flavoprotein</keyword>
<evidence type="ECO:0000256" key="4">
    <source>
        <dbReference type="ARBA" id="ARBA00022991"/>
    </source>
</evidence>
<dbReference type="InterPro" id="IPR005101">
    <property type="entry name" value="Cryptochr/Photolyase_FAD-bd"/>
</dbReference>
<dbReference type="InterPro" id="IPR014133">
    <property type="entry name" value="Cry_DASH"/>
</dbReference>
<dbReference type="GO" id="GO:0000719">
    <property type="term" value="P:photoreactive repair"/>
    <property type="evidence" value="ECO:0007669"/>
    <property type="project" value="TreeGrafter"/>
</dbReference>
<dbReference type="Pfam" id="PF03441">
    <property type="entry name" value="FAD_binding_7"/>
    <property type="match status" value="1"/>
</dbReference>
<dbReference type="Pfam" id="PF00875">
    <property type="entry name" value="DNA_photolyase"/>
    <property type="match status" value="1"/>
</dbReference>
<reference evidence="11" key="1">
    <citation type="journal article" date="2020" name="Stud. Mycol.">
        <title>101 Dothideomycetes genomes: A test case for predicting lifestyles and emergence of pathogens.</title>
        <authorList>
            <person name="Haridas S."/>
            <person name="Albert R."/>
            <person name="Binder M."/>
            <person name="Bloem J."/>
            <person name="LaButti K."/>
            <person name="Salamov A."/>
            <person name="Andreopoulos B."/>
            <person name="Baker S."/>
            <person name="Barry K."/>
            <person name="Bills G."/>
            <person name="Bluhm B."/>
            <person name="Cannon C."/>
            <person name="Castanera R."/>
            <person name="Culley D."/>
            <person name="Daum C."/>
            <person name="Ezra D."/>
            <person name="Gonzalez J."/>
            <person name="Henrissat B."/>
            <person name="Kuo A."/>
            <person name="Liang C."/>
            <person name="Lipzen A."/>
            <person name="Lutzoni F."/>
            <person name="Magnuson J."/>
            <person name="Mondo S."/>
            <person name="Nolan M."/>
            <person name="Ohm R."/>
            <person name="Pangilinan J."/>
            <person name="Park H.-J."/>
            <person name="Ramirez L."/>
            <person name="Alfaro M."/>
            <person name="Sun H."/>
            <person name="Tritt A."/>
            <person name="Yoshinaga Y."/>
            <person name="Zwiers L.-H."/>
            <person name="Turgeon B."/>
            <person name="Goodwin S."/>
            <person name="Spatafora J."/>
            <person name="Crous P."/>
            <person name="Grigoriev I."/>
        </authorList>
    </citation>
    <scope>NUCLEOTIDE SEQUENCE [LARGE SCALE GENOMIC DNA]</scope>
    <source>
        <strain evidence="11">CBS 304.66</strain>
    </source>
</reference>
<comment type="cofactor">
    <cofactor evidence="7">
        <name>(6R)-5,10-methylene-5,6,7,8-tetrahydrofolate</name>
        <dbReference type="ChEBI" id="CHEBI:15636"/>
    </cofactor>
    <text evidence="7">Binds 1 5,10-methenyltetrahydrofolate (MTHF) per subunit.</text>
</comment>
<evidence type="ECO:0000256" key="8">
    <source>
        <dbReference type="SAM" id="MobiDB-lite"/>
    </source>
</evidence>
<feature type="compositionally biased region" description="Basic and acidic residues" evidence="8">
    <location>
        <begin position="643"/>
        <end position="654"/>
    </location>
</feature>
<dbReference type="PANTHER" id="PTHR11455:SF22">
    <property type="entry name" value="CRYPTOCHROME DASH"/>
    <property type="match status" value="1"/>
</dbReference>
<keyword evidence="4 7" id="KW-0157">Chromophore</keyword>
<dbReference type="Gene3D" id="1.25.40.80">
    <property type="match status" value="1"/>
</dbReference>
<dbReference type="GO" id="GO:0003904">
    <property type="term" value="F:deoxyribodipyrimidine photo-lyase activity"/>
    <property type="evidence" value="ECO:0007669"/>
    <property type="project" value="TreeGrafter"/>
</dbReference>
<feature type="site" description="Electron transfer via tryptophanyl radical" evidence="6">
    <location>
        <position position="522"/>
    </location>
</feature>
<organism evidence="10 11">
    <name type="scientific">Lojkania enalia</name>
    <dbReference type="NCBI Taxonomy" id="147567"/>
    <lineage>
        <taxon>Eukaryota</taxon>
        <taxon>Fungi</taxon>
        <taxon>Dikarya</taxon>
        <taxon>Ascomycota</taxon>
        <taxon>Pezizomycotina</taxon>
        <taxon>Dothideomycetes</taxon>
        <taxon>Pleosporomycetidae</taxon>
        <taxon>Pleosporales</taxon>
        <taxon>Pleosporales incertae sedis</taxon>
        <taxon>Lojkania</taxon>
    </lineage>
</organism>
<dbReference type="Gene3D" id="1.10.579.10">
    <property type="entry name" value="DNA Cyclobutane Dipyrimidine Photolyase, subunit A, domain 3"/>
    <property type="match status" value="1"/>
</dbReference>
<dbReference type="InterPro" id="IPR006050">
    <property type="entry name" value="DNA_photolyase_N"/>
</dbReference>
<dbReference type="SUPFAM" id="SSF52425">
    <property type="entry name" value="Cryptochrome/photolyase, N-terminal domain"/>
    <property type="match status" value="1"/>
</dbReference>
<evidence type="ECO:0000256" key="3">
    <source>
        <dbReference type="ARBA" id="ARBA00022827"/>
    </source>
</evidence>
<dbReference type="AlphaFoldDB" id="A0A9P4JX62"/>
<dbReference type="OrthoDB" id="435881at2759"/>
<name>A0A9P4JX62_9PLEO</name>
<feature type="region of interest" description="Disordered" evidence="8">
    <location>
        <begin position="621"/>
        <end position="666"/>
    </location>
</feature>
<keyword evidence="11" id="KW-1185">Reference proteome</keyword>
<dbReference type="SUPFAM" id="SSF48173">
    <property type="entry name" value="Cryptochrome/photolyase FAD-binding domain"/>
    <property type="match status" value="1"/>
</dbReference>
<evidence type="ECO:0000256" key="1">
    <source>
        <dbReference type="ARBA" id="ARBA00005862"/>
    </source>
</evidence>
<gene>
    <name evidence="10" type="ORF">CC78DRAFT_478233</name>
</gene>
<proteinExistence type="inferred from homology"/>
<comment type="cofactor">
    <cofactor evidence="5 7">
        <name>FAD</name>
        <dbReference type="ChEBI" id="CHEBI:57692"/>
    </cofactor>
    <text evidence="5 7">Binds 1 FAD per subunit.</text>
</comment>
<dbReference type="PROSITE" id="PS51645">
    <property type="entry name" value="PHR_CRY_ALPHA_BETA"/>
    <property type="match status" value="1"/>
</dbReference>
<comment type="function">
    <text evidence="7">May have a photoreceptor function.</text>
</comment>
<dbReference type="PANTHER" id="PTHR11455">
    <property type="entry name" value="CRYPTOCHROME"/>
    <property type="match status" value="1"/>
</dbReference>
<dbReference type="InterPro" id="IPR014729">
    <property type="entry name" value="Rossmann-like_a/b/a_fold"/>
</dbReference>
<evidence type="ECO:0000313" key="10">
    <source>
        <dbReference type="EMBL" id="KAF2258592.1"/>
    </source>
</evidence>
<evidence type="ECO:0000313" key="11">
    <source>
        <dbReference type="Proteomes" id="UP000800093"/>
    </source>
</evidence>
<feature type="binding site" evidence="5">
    <location>
        <begin position="512"/>
        <end position="514"/>
    </location>
    <ligand>
        <name>FAD</name>
        <dbReference type="ChEBI" id="CHEBI:57692"/>
    </ligand>
</feature>
<feature type="binding site" evidence="5">
    <location>
        <begin position="336"/>
        <end position="340"/>
    </location>
    <ligand>
        <name>FAD</name>
        <dbReference type="ChEBI" id="CHEBI:57692"/>
    </ligand>
</feature>
<evidence type="ECO:0000256" key="2">
    <source>
        <dbReference type="ARBA" id="ARBA00022630"/>
    </source>
</evidence>
<evidence type="ECO:0000256" key="6">
    <source>
        <dbReference type="PIRSR" id="PIRSR602081-2"/>
    </source>
</evidence>
<dbReference type="InterPro" id="IPR036155">
    <property type="entry name" value="Crypto/Photolyase_N_sf"/>
</dbReference>
<feature type="site" description="Electron transfer via tryptophanyl radical" evidence="6">
    <location>
        <position position="499"/>
    </location>
</feature>
<dbReference type="InterPro" id="IPR036134">
    <property type="entry name" value="Crypto/Photolyase_FAD-like_sf"/>
</dbReference>
<evidence type="ECO:0000259" key="9">
    <source>
        <dbReference type="PROSITE" id="PS51645"/>
    </source>
</evidence>
<dbReference type="PRINTS" id="PR00147">
    <property type="entry name" value="DNAPHOTLYASE"/>
</dbReference>
<feature type="compositionally biased region" description="Basic residues" evidence="8">
    <location>
        <begin position="630"/>
        <end position="642"/>
    </location>
</feature>
<feature type="domain" description="Photolyase/cryptochrome alpha/beta" evidence="9">
    <location>
        <begin position="7"/>
        <end position="203"/>
    </location>
</feature>
<dbReference type="NCBIfam" id="TIGR02765">
    <property type="entry name" value="crypto_DASH"/>
    <property type="match status" value="1"/>
</dbReference>
<evidence type="ECO:0000256" key="5">
    <source>
        <dbReference type="PIRSR" id="PIRSR602081-1"/>
    </source>
</evidence>
<sequence length="666" mass="75130">MLPAAPQILIYILRRDVRLSDNPIFYHASLYSPQSDRKSGELQTLNSREKENSLTVNYDTSRFTHLLPVYIFPANQIEVSGFLSSSAGVSPYPEARSYVARLWRTGPYRAKFLAEGVWDLKQRLESLRSKSGLEIRVGQVGAVINHMLEWYRGAEADGSSRGAVAGIWMTSEDSTEEKADEEDVRRLAKKNGIEFKAWIDEKYFIDDREVPYNAFELPDVYTTYRKKLEPLRSRPRPTLPTPSRLPPLPPAIPPQADPFEIPTDLVGLKASLLSPLNNDPSFGLTSPPQWPDDTKSAHSFIGGETAGLHRVSHLVNSGVISSYKSTRNGLLGLDFSTKLSAYLAQGHITARQVHWAMVDFEEGKGGGKSAKGYGEGENEGTAAVRFELLWRDYMRLCVRKFGSKLFHIEGIHNYADSDEHKENQSKRPPRKLWRQIEKNGHTNQDSAKVLEAFDRFRCGRTGIGLIDASNRELFLTGHTSNRARQNVASFLASYLGIDWRIGAEWYEFLLIDYDCGSNWGNWQYVVGVGNDPRQGRVFNPVKQALDYDAHGEYIRAWIPELRGLRLTKSVGQSKEIDQQRLMGLFQAWRINDFEKEYLGLSGLEWVDNPLIRIQFSVGRGKRGNGDGRGRGRGGWRGRRKGRDSKGLGTEEKVARVQSPSADCAQN</sequence>
<feature type="compositionally biased region" description="Polar residues" evidence="8">
    <location>
        <begin position="657"/>
        <end position="666"/>
    </location>
</feature>
<dbReference type="GO" id="GO:0071949">
    <property type="term" value="F:FAD binding"/>
    <property type="evidence" value="ECO:0007669"/>
    <property type="project" value="TreeGrafter"/>
</dbReference>
<feature type="site" description="Electron transfer via tryptophanyl radical" evidence="6">
    <location>
        <position position="433"/>
    </location>
</feature>
<protein>
    <recommendedName>
        <fullName evidence="7">Cryptochrome DASH</fullName>
    </recommendedName>
</protein>
<dbReference type="EMBL" id="ML986755">
    <property type="protein sequence ID" value="KAF2258592.1"/>
    <property type="molecule type" value="Genomic_DNA"/>
</dbReference>
<accession>A0A9P4JX62</accession>
<evidence type="ECO:0000256" key="7">
    <source>
        <dbReference type="RuleBase" id="RU367151"/>
    </source>
</evidence>
<comment type="caution">
    <text evidence="10">The sequence shown here is derived from an EMBL/GenBank/DDBJ whole genome shotgun (WGS) entry which is preliminary data.</text>
</comment>
<dbReference type="InterPro" id="IPR002081">
    <property type="entry name" value="Cryptochrome/DNA_photolyase_1"/>
</dbReference>
<keyword evidence="3 5" id="KW-0274">FAD</keyword>
<feature type="binding site" evidence="5">
    <location>
        <position position="323"/>
    </location>
    <ligand>
        <name>FAD</name>
        <dbReference type="ChEBI" id="CHEBI:57692"/>
    </ligand>
</feature>
<dbReference type="Gene3D" id="3.40.50.620">
    <property type="entry name" value="HUPs"/>
    <property type="match status" value="1"/>
</dbReference>